<dbReference type="Proteomes" id="UP000238479">
    <property type="component" value="Chromosome 1"/>
</dbReference>
<organism evidence="2 3">
    <name type="scientific">Rosa chinensis</name>
    <name type="common">China rose</name>
    <dbReference type="NCBI Taxonomy" id="74649"/>
    <lineage>
        <taxon>Eukaryota</taxon>
        <taxon>Viridiplantae</taxon>
        <taxon>Streptophyta</taxon>
        <taxon>Embryophyta</taxon>
        <taxon>Tracheophyta</taxon>
        <taxon>Spermatophyta</taxon>
        <taxon>Magnoliopsida</taxon>
        <taxon>eudicotyledons</taxon>
        <taxon>Gunneridae</taxon>
        <taxon>Pentapetalae</taxon>
        <taxon>rosids</taxon>
        <taxon>fabids</taxon>
        <taxon>Rosales</taxon>
        <taxon>Rosaceae</taxon>
        <taxon>Rosoideae</taxon>
        <taxon>Rosoideae incertae sedis</taxon>
        <taxon>Rosa</taxon>
    </lineage>
</organism>
<accession>A0A2P6SHD1</accession>
<name>A0A2P6SHD1_ROSCH</name>
<dbReference type="AlphaFoldDB" id="A0A2P6SHD1"/>
<protein>
    <submittedName>
        <fullName evidence="2">Uncharacterized protein</fullName>
    </submittedName>
</protein>
<sequence>MSLTCRHQLSINLYLYIHVYIFPPKERHNTYSENFSLLFHRYGFSKEVVECPGIHVCISKKNWKIKIKISRYIYGMDIEVDFLLLNLILNVDIA</sequence>
<comment type="caution">
    <text evidence="2">The sequence shown here is derived from an EMBL/GenBank/DDBJ whole genome shotgun (WGS) entry which is preliminary data.</text>
</comment>
<dbReference type="Gramene" id="PRQ26832">
    <property type="protein sequence ID" value="PRQ26832"/>
    <property type="gene ID" value="RchiOBHm_Chr6g0298861"/>
</dbReference>
<dbReference type="Gramene" id="PRQ58095">
    <property type="protein sequence ID" value="PRQ58095"/>
    <property type="gene ID" value="RchiOBHm_Chr1g0355481"/>
</dbReference>
<keyword evidence="3" id="KW-1185">Reference proteome</keyword>
<proteinExistence type="predicted"/>
<evidence type="ECO:0000313" key="1">
    <source>
        <dbReference type="EMBL" id="PRQ26832.1"/>
    </source>
</evidence>
<evidence type="ECO:0000313" key="3">
    <source>
        <dbReference type="Proteomes" id="UP000238479"/>
    </source>
</evidence>
<reference evidence="2 3" key="1">
    <citation type="journal article" date="2018" name="Nat. Genet.">
        <title>The Rosa genome provides new insights in the design of modern roses.</title>
        <authorList>
            <person name="Bendahmane M."/>
        </authorList>
    </citation>
    <scope>NUCLEOTIDE SEQUENCE [LARGE SCALE GENOMIC DNA]</scope>
    <source>
        <strain evidence="3">cv. Old Blush</strain>
    </source>
</reference>
<gene>
    <name evidence="2" type="ORF">RchiOBHm_Chr1g0355481</name>
    <name evidence="1" type="ORF">RchiOBHm_Chr6g0298861</name>
</gene>
<dbReference type="EMBL" id="PDCK01000044">
    <property type="protein sequence ID" value="PRQ26832.1"/>
    <property type="molecule type" value="Genomic_DNA"/>
</dbReference>
<dbReference type="EMBL" id="PDCK01000039">
    <property type="protein sequence ID" value="PRQ58095.1"/>
    <property type="molecule type" value="Genomic_DNA"/>
</dbReference>
<dbReference type="Proteomes" id="UP000238479">
    <property type="component" value="Chromosome 6"/>
</dbReference>
<evidence type="ECO:0000313" key="2">
    <source>
        <dbReference type="EMBL" id="PRQ58095.1"/>
    </source>
</evidence>